<accession>A0A0F9PV61</accession>
<dbReference type="PANTHER" id="PTHR37813:SF1">
    <property type="entry name" value="FELS-2 PROPHAGE PROTEIN"/>
    <property type="match status" value="1"/>
</dbReference>
<evidence type="ECO:0000313" key="3">
    <source>
        <dbReference type="EMBL" id="KKN35510.1"/>
    </source>
</evidence>
<reference evidence="3" key="1">
    <citation type="journal article" date="2015" name="Nature">
        <title>Complex archaea that bridge the gap between prokaryotes and eukaryotes.</title>
        <authorList>
            <person name="Spang A."/>
            <person name="Saw J.H."/>
            <person name="Jorgensen S.L."/>
            <person name="Zaremba-Niedzwiedzka K."/>
            <person name="Martijn J."/>
            <person name="Lind A.E."/>
            <person name="van Eijk R."/>
            <person name="Schleper C."/>
            <person name="Guy L."/>
            <person name="Ettema T.J."/>
        </authorList>
    </citation>
    <scope>NUCLEOTIDE SEQUENCE</scope>
</reference>
<feature type="non-terminal residue" evidence="3">
    <location>
        <position position="320"/>
    </location>
</feature>
<evidence type="ECO:0000256" key="1">
    <source>
        <dbReference type="ARBA" id="ARBA00022612"/>
    </source>
</evidence>
<organism evidence="3">
    <name type="scientific">marine sediment metagenome</name>
    <dbReference type="NCBI Taxonomy" id="412755"/>
    <lineage>
        <taxon>unclassified sequences</taxon>
        <taxon>metagenomes</taxon>
        <taxon>ecological metagenomes</taxon>
    </lineage>
</organism>
<sequence>MAKARIDIEVVQAGVAERRLAQIARAEQRLNVQFKGGVITSEQLRKSTDRLNRAKALLTRRLNTNSASLRRGTRAAATMTTTLGSLRSIALGVGVTFGAWQVARILGGALRTAAEFEAGMNRVKALTQATRKEFSLLEEKAKTLGSTTVFSARQVTDAMGFLAQAGFSVNEIVGSMRDTLNLAAAAGLDLGTAADIVSNVMSGFGIRVEELGSAVDVLAKASISANTDLLQLGQAMKLAGPVAKQFGLTFEETTAAIALMGNAGFQSTLAGTALRGALIRLAASAKKFGIDVFDARGKLLPLVEIMRRLRTAGLSDTEMF</sequence>
<dbReference type="InterPro" id="IPR010090">
    <property type="entry name" value="Phage_tape_meas"/>
</dbReference>
<gene>
    <name evidence="3" type="ORF">LCGC14_0782780</name>
</gene>
<proteinExistence type="predicted"/>
<dbReference type="AlphaFoldDB" id="A0A0F9PV61"/>
<evidence type="ECO:0000259" key="2">
    <source>
        <dbReference type="Pfam" id="PF10145"/>
    </source>
</evidence>
<dbReference type="NCBIfam" id="TIGR01760">
    <property type="entry name" value="tape_meas_TP901"/>
    <property type="match status" value="1"/>
</dbReference>
<feature type="domain" description="Phage tail tape measure protein" evidence="2">
    <location>
        <begin position="139"/>
        <end position="316"/>
    </location>
</feature>
<name>A0A0F9PV61_9ZZZZ</name>
<comment type="caution">
    <text evidence="3">The sequence shown here is derived from an EMBL/GenBank/DDBJ whole genome shotgun (WGS) entry which is preliminary data.</text>
</comment>
<dbReference type="EMBL" id="LAZR01002032">
    <property type="protein sequence ID" value="KKN35510.1"/>
    <property type="molecule type" value="Genomic_DNA"/>
</dbReference>
<dbReference type="Pfam" id="PF10145">
    <property type="entry name" value="PhageMin_Tail"/>
    <property type="match status" value="1"/>
</dbReference>
<protein>
    <recommendedName>
        <fullName evidence="2">Phage tail tape measure protein domain-containing protein</fullName>
    </recommendedName>
</protein>
<keyword evidence="1" id="KW-1188">Viral release from host cell</keyword>
<dbReference type="PANTHER" id="PTHR37813">
    <property type="entry name" value="FELS-2 PROPHAGE PROTEIN"/>
    <property type="match status" value="1"/>
</dbReference>